<dbReference type="Proteomes" id="UP000314285">
    <property type="component" value="Unassembled WGS sequence"/>
</dbReference>
<reference evidence="4 5" key="1">
    <citation type="submission" date="2019-06" db="EMBL/GenBank/DDBJ databases">
        <title>Genome of Acinetobacter radioresistens APH1, a phenol degrading strain.</title>
        <authorList>
            <person name="Liu Y."/>
        </authorList>
    </citation>
    <scope>NUCLEOTIDE SEQUENCE [LARGE SCALE GENOMIC DNA]</scope>
    <source>
        <strain evidence="4 5">APH1</strain>
    </source>
</reference>
<dbReference type="PROSITE" id="PS50088">
    <property type="entry name" value="ANK_REPEAT"/>
    <property type="match status" value="1"/>
</dbReference>
<comment type="caution">
    <text evidence="4">The sequence shown here is derived from an EMBL/GenBank/DDBJ whole genome shotgun (WGS) entry which is preliminary data.</text>
</comment>
<evidence type="ECO:0000313" key="5">
    <source>
        <dbReference type="Proteomes" id="UP000314285"/>
    </source>
</evidence>
<dbReference type="InterPro" id="IPR002110">
    <property type="entry name" value="Ankyrin_rpt"/>
</dbReference>
<dbReference type="PROSITE" id="PS50297">
    <property type="entry name" value="ANK_REP_REGION"/>
    <property type="match status" value="1"/>
</dbReference>
<dbReference type="PANTHER" id="PTHR46680:SF3">
    <property type="entry name" value="NF-KAPPA-B INHIBITOR CACTUS"/>
    <property type="match status" value="1"/>
</dbReference>
<evidence type="ECO:0000313" key="4">
    <source>
        <dbReference type="EMBL" id="TNX91206.1"/>
    </source>
</evidence>
<proteinExistence type="predicted"/>
<dbReference type="InterPro" id="IPR036770">
    <property type="entry name" value="Ankyrin_rpt-contain_sf"/>
</dbReference>
<gene>
    <name evidence="4" type="ORF">FHY67_10975</name>
</gene>
<evidence type="ECO:0000256" key="1">
    <source>
        <dbReference type="ARBA" id="ARBA00022737"/>
    </source>
</evidence>
<sequence>MGTLPKIESVLLEIHQSLGGNTSYSTVQKNKFATGKISISKQSDMMKKIILSIFEKLNVRPESFDAIWQSLTNIANAYKGLELKTWTFNADQKQINWMLLTHFLVPGLARFSAFQAIETPFDKGMSGGRFWYLPEVVESDGDKKLILPVPQVIDWLTDLLGTDVDNVANHSLDIDIQNLRRSLYNWKNGTNTIRYSSIYEYFPEGLCLDFEGAFTLNETITLDEQFNQALAFINKKELNAQKLKFEIPLSEEILTHILQGNVNEEEKTRLIECLLNRYSAPSIEVIRQRLIVASTVQDIYHRLVKSLCPDVDKYCVDLKKNKVLQLFALYKGVYNLTIEAWRNCRDKGEFAEDMWFEAHLPEWDKQSIFLSILPSSKETGIDELATYLSYSFRINASDVLDDVIDHDPESCAEIAERTVRKLHNFYEEQTKTQELKARMQQSSPWRALHNEQNYWVVSGVAQSPELPIHLKEMTAKRMRELANTPIEKILVVIPELAYYLNGESKNRPKDCKNKVEALLDQAEKTEGYDLWKFAILQYKAKHLLAQNNFDEASKYFRDALEESFKGSYGLMTGEIARDCLAVAVANQKLITNNHEKYYREMLSGGMIESDQIPSIEEVARWAYSYFWEDLYKPYPGIKSQQPLGQTLVKPALDKLFPLLEQHNLAGLKDWLNSNKALFKSNLPDVEGNSMLMLMLKLFLKVQKVMDAKIVEAWENLLKDIFEKYPKQLDIPDLKGQTPLMLAVEARETMLVEQMLVAGADANIQNYQGMTALHTACKIRSPKVFDAFCTDSSDWNLKTMDGRLPLHTACWSGNIYAVEKLVELVPKQLREKDHAGFTPLELVEYLIENPEALDILRLQSRKNGYSCGTQQELEKILEVLEQNLSMNS</sequence>
<dbReference type="Pfam" id="PF12796">
    <property type="entry name" value="Ank_2"/>
    <property type="match status" value="1"/>
</dbReference>
<dbReference type="SUPFAM" id="SSF48403">
    <property type="entry name" value="Ankyrin repeat"/>
    <property type="match status" value="1"/>
</dbReference>
<feature type="repeat" description="ANK" evidence="3">
    <location>
        <begin position="734"/>
        <end position="766"/>
    </location>
</feature>
<evidence type="ECO:0000256" key="2">
    <source>
        <dbReference type="ARBA" id="ARBA00023043"/>
    </source>
</evidence>
<dbReference type="RefSeq" id="WP_034671218.1">
    <property type="nucleotide sequence ID" value="NZ_CP027365.1"/>
</dbReference>
<dbReference type="InterPro" id="IPR051070">
    <property type="entry name" value="NF-kappa-B_inhibitor"/>
</dbReference>
<dbReference type="AlphaFoldDB" id="A0A8H2JYL0"/>
<dbReference type="GO" id="GO:0071356">
    <property type="term" value="P:cellular response to tumor necrosis factor"/>
    <property type="evidence" value="ECO:0007669"/>
    <property type="project" value="TreeGrafter"/>
</dbReference>
<dbReference type="PANTHER" id="PTHR46680">
    <property type="entry name" value="NF-KAPPA-B INHIBITOR ALPHA"/>
    <property type="match status" value="1"/>
</dbReference>
<keyword evidence="1" id="KW-0677">Repeat</keyword>
<accession>A0A8H2JYL0</accession>
<dbReference type="SMART" id="SM00248">
    <property type="entry name" value="ANK"/>
    <property type="match status" value="3"/>
</dbReference>
<dbReference type="EMBL" id="VFBM01000008">
    <property type="protein sequence ID" value="TNX91206.1"/>
    <property type="molecule type" value="Genomic_DNA"/>
</dbReference>
<dbReference type="GO" id="GO:0051059">
    <property type="term" value="F:NF-kappaB binding"/>
    <property type="evidence" value="ECO:0007669"/>
    <property type="project" value="TreeGrafter"/>
</dbReference>
<dbReference type="GO" id="GO:0005829">
    <property type="term" value="C:cytosol"/>
    <property type="evidence" value="ECO:0007669"/>
    <property type="project" value="TreeGrafter"/>
</dbReference>
<keyword evidence="2 3" id="KW-0040">ANK repeat</keyword>
<protein>
    <submittedName>
        <fullName evidence="4">Ankyrin repeat domain-containing protein</fullName>
    </submittedName>
</protein>
<evidence type="ECO:0000256" key="3">
    <source>
        <dbReference type="PROSITE-ProRule" id="PRU00023"/>
    </source>
</evidence>
<organism evidence="4 5">
    <name type="scientific">Acinetobacter radioresistens</name>
    <dbReference type="NCBI Taxonomy" id="40216"/>
    <lineage>
        <taxon>Bacteria</taxon>
        <taxon>Pseudomonadati</taxon>
        <taxon>Pseudomonadota</taxon>
        <taxon>Gammaproteobacteria</taxon>
        <taxon>Moraxellales</taxon>
        <taxon>Moraxellaceae</taxon>
        <taxon>Acinetobacter</taxon>
    </lineage>
</organism>
<name>A0A8H2JYL0_ACIRA</name>
<dbReference type="Gene3D" id="1.25.40.20">
    <property type="entry name" value="Ankyrin repeat-containing domain"/>
    <property type="match status" value="1"/>
</dbReference>